<dbReference type="Proteomes" id="UP000789342">
    <property type="component" value="Unassembled WGS sequence"/>
</dbReference>
<comment type="caution">
    <text evidence="3">The sequence shown here is derived from an EMBL/GenBank/DDBJ whole genome shotgun (WGS) entry which is preliminary data.</text>
</comment>
<gene>
    <name evidence="3" type="ORF">AMORRO_LOCUS5104</name>
</gene>
<protein>
    <submittedName>
        <fullName evidence="3">8023_t:CDS:1</fullName>
    </submittedName>
</protein>
<organism evidence="3 4">
    <name type="scientific">Acaulospora morrowiae</name>
    <dbReference type="NCBI Taxonomy" id="94023"/>
    <lineage>
        <taxon>Eukaryota</taxon>
        <taxon>Fungi</taxon>
        <taxon>Fungi incertae sedis</taxon>
        <taxon>Mucoromycota</taxon>
        <taxon>Glomeromycotina</taxon>
        <taxon>Glomeromycetes</taxon>
        <taxon>Diversisporales</taxon>
        <taxon>Acaulosporaceae</taxon>
        <taxon>Acaulospora</taxon>
    </lineage>
</organism>
<dbReference type="FunFam" id="3.40.50.11210:FF:000001">
    <property type="entry name" value="Ral GTPase-activating protein subunit alpha-1 isoform 1"/>
    <property type="match status" value="1"/>
</dbReference>
<feature type="non-terminal residue" evidence="3">
    <location>
        <position position="479"/>
    </location>
</feature>
<dbReference type="SUPFAM" id="SSF48403">
    <property type="entry name" value="Ankyrin repeat"/>
    <property type="match status" value="1"/>
</dbReference>
<dbReference type="GO" id="GO:0005096">
    <property type="term" value="F:GTPase activator activity"/>
    <property type="evidence" value="ECO:0007669"/>
    <property type="project" value="UniProtKB-KW"/>
</dbReference>
<proteinExistence type="predicted"/>
<name>A0A9N9AUL3_9GLOM</name>
<keyword evidence="1" id="KW-0343">GTPase activation</keyword>
<evidence type="ECO:0000259" key="2">
    <source>
        <dbReference type="PROSITE" id="PS50085"/>
    </source>
</evidence>
<sequence>LPDNRGLITGPPMSLVGEMPSEELLETILKGFNRQKLKKLELTFELTNQLLSLDETRLQKSYKIGVLYCAPSQQTEIELFSNTTTSPLFDRFLTILGTKVRLLGFKGFAGGLDTRNGGSGEYSIYDSGTWKNFEIMYHVCTLIPYVKSDKHQVTRKRHIGNDIACIVFQDVRRPFNPYTIRSQFLHVYVVVSPVRINVGTDAYWIDIVCKDGVPYFGPALPEPPIFDDPLALKKFLVATVINGRNAAWKAPKLSEPFLRARSATIRDIVDKAILPQSVAATPPLPKRFSQDVALRKLLKERLKVGIPPPLDQFKMLLENGANPNIRISQPRSLSSKPSVTPLDTFTHHSSLSESELTLPQRSVHKLPNALFAIIILCDDPLYCKLLINHGVEVIPNDSNFPNAFVFAARYKRVQIMKCLLENVPGLSDSESVDAVIVDNSGSSAGTRARDIKRIWTGFTGEVKKLKNQIINNRTNNLYK</sequence>
<dbReference type="Pfam" id="PF02145">
    <property type="entry name" value="Rap_GAP"/>
    <property type="match status" value="1"/>
</dbReference>
<dbReference type="GO" id="GO:0005737">
    <property type="term" value="C:cytoplasm"/>
    <property type="evidence" value="ECO:0007669"/>
    <property type="project" value="TreeGrafter"/>
</dbReference>
<dbReference type="SUPFAM" id="SSF111347">
    <property type="entry name" value="Rap/Ran-GAP"/>
    <property type="match status" value="1"/>
</dbReference>
<dbReference type="InterPro" id="IPR000331">
    <property type="entry name" value="Rap/Ran_GAP_dom"/>
</dbReference>
<dbReference type="PANTHER" id="PTHR15711">
    <property type="entry name" value="RAP GTPASE-ACTIVATING PROTEIN"/>
    <property type="match status" value="1"/>
</dbReference>
<dbReference type="PROSITE" id="PS50085">
    <property type="entry name" value="RAPGAP"/>
    <property type="match status" value="1"/>
</dbReference>
<keyword evidence="4" id="KW-1185">Reference proteome</keyword>
<evidence type="ECO:0000313" key="3">
    <source>
        <dbReference type="EMBL" id="CAG8540556.1"/>
    </source>
</evidence>
<dbReference type="Gene3D" id="3.40.50.11210">
    <property type="entry name" value="Rap/Ran-GAP"/>
    <property type="match status" value="1"/>
</dbReference>
<dbReference type="InterPro" id="IPR050989">
    <property type="entry name" value="Rap1_Ran_GAP"/>
</dbReference>
<dbReference type="EMBL" id="CAJVPV010002974">
    <property type="protein sequence ID" value="CAG8540556.1"/>
    <property type="molecule type" value="Genomic_DNA"/>
</dbReference>
<evidence type="ECO:0000256" key="1">
    <source>
        <dbReference type="ARBA" id="ARBA00022468"/>
    </source>
</evidence>
<evidence type="ECO:0000313" key="4">
    <source>
        <dbReference type="Proteomes" id="UP000789342"/>
    </source>
</evidence>
<dbReference type="AlphaFoldDB" id="A0A9N9AUL3"/>
<accession>A0A9N9AUL3</accession>
<dbReference type="Gene3D" id="1.25.40.20">
    <property type="entry name" value="Ankyrin repeat-containing domain"/>
    <property type="match status" value="1"/>
</dbReference>
<dbReference type="InterPro" id="IPR035974">
    <property type="entry name" value="Rap/Ran-GAP_sf"/>
</dbReference>
<dbReference type="InterPro" id="IPR036770">
    <property type="entry name" value="Ankyrin_rpt-contain_sf"/>
</dbReference>
<dbReference type="OrthoDB" id="2499658at2759"/>
<dbReference type="PANTHER" id="PTHR15711:SF22">
    <property type="entry name" value="RAP-GAP DOMAIN-CONTAINING PROTEIN"/>
    <property type="match status" value="1"/>
</dbReference>
<feature type="domain" description="Rap-GAP" evidence="2">
    <location>
        <begin position="50"/>
        <end position="268"/>
    </location>
</feature>
<reference evidence="3" key="1">
    <citation type="submission" date="2021-06" db="EMBL/GenBank/DDBJ databases">
        <authorList>
            <person name="Kallberg Y."/>
            <person name="Tangrot J."/>
            <person name="Rosling A."/>
        </authorList>
    </citation>
    <scope>NUCLEOTIDE SEQUENCE</scope>
    <source>
        <strain evidence="3">CL551</strain>
    </source>
</reference>
<dbReference type="GO" id="GO:0051056">
    <property type="term" value="P:regulation of small GTPase mediated signal transduction"/>
    <property type="evidence" value="ECO:0007669"/>
    <property type="project" value="InterPro"/>
</dbReference>